<name>A0ABY3G8D2_9BACT</name>
<dbReference type="Proteomes" id="UP000321599">
    <property type="component" value="Unassembled WGS sequence"/>
</dbReference>
<protein>
    <submittedName>
        <fullName evidence="2">Uncharacterized protein</fullName>
    </submittedName>
</protein>
<keyword evidence="1" id="KW-0812">Transmembrane</keyword>
<proteinExistence type="predicted"/>
<reference evidence="2 3" key="1">
    <citation type="submission" date="2019-07" db="EMBL/GenBank/DDBJ databases">
        <title>Rapid identification of Enteric Bacteria from Whole Genome Sequences (WGS) using Average Nucleotide Identity (ANI).</title>
        <authorList>
            <person name="Lane C."/>
        </authorList>
    </citation>
    <scope>NUCLEOTIDE SEQUENCE [LARGE SCALE GENOMIC DNA]</scope>
    <source>
        <strain evidence="2 3">2013D-9588</strain>
    </source>
</reference>
<evidence type="ECO:0000313" key="2">
    <source>
        <dbReference type="EMBL" id="TWO28277.1"/>
    </source>
</evidence>
<keyword evidence="3" id="KW-1185">Reference proteome</keyword>
<evidence type="ECO:0000313" key="3">
    <source>
        <dbReference type="Proteomes" id="UP000321599"/>
    </source>
</evidence>
<feature type="transmembrane region" description="Helical" evidence="1">
    <location>
        <begin position="157"/>
        <end position="183"/>
    </location>
</feature>
<organism evidence="2 3">
    <name type="scientific">Campylobacter lanienae</name>
    <dbReference type="NCBI Taxonomy" id="75658"/>
    <lineage>
        <taxon>Bacteria</taxon>
        <taxon>Pseudomonadati</taxon>
        <taxon>Campylobacterota</taxon>
        <taxon>Epsilonproteobacteria</taxon>
        <taxon>Campylobacterales</taxon>
        <taxon>Campylobacteraceae</taxon>
        <taxon>Campylobacter</taxon>
    </lineage>
</organism>
<keyword evidence="1" id="KW-1133">Transmembrane helix</keyword>
<accession>A0ABY3G8D2</accession>
<sequence length="191" mass="19951">MVISFLFAAPAALWPPITAPALSPLINILLSLAPVWPILPVILPVASPPMVISFLFAAPAALWPPITAPALSPLINILLSLAPVWPILPVILPVASPPMVISFLFAAPAALWPPITAPALSPLINILLLLASVLPIPPVILVLALTLPAIFNSLLFAVPWALVAPVICVTCDILTFSPIVILLKFAVPSAL</sequence>
<feature type="transmembrane region" description="Helical" evidence="1">
    <location>
        <begin position="127"/>
        <end position="151"/>
    </location>
</feature>
<evidence type="ECO:0000256" key="1">
    <source>
        <dbReference type="SAM" id="Phobius"/>
    </source>
</evidence>
<keyword evidence="1" id="KW-0472">Membrane</keyword>
<comment type="caution">
    <text evidence="2">The sequence shown here is derived from an EMBL/GenBank/DDBJ whole genome shotgun (WGS) entry which is preliminary data.</text>
</comment>
<feature type="transmembrane region" description="Helical" evidence="1">
    <location>
        <begin position="100"/>
        <end position="120"/>
    </location>
</feature>
<dbReference type="EMBL" id="VOAV01000027">
    <property type="protein sequence ID" value="TWO28277.1"/>
    <property type="molecule type" value="Genomic_DNA"/>
</dbReference>
<gene>
    <name evidence="2" type="ORF">XK09_06000</name>
</gene>